<proteinExistence type="predicted"/>
<accession>A0A7W6F4F9</accession>
<evidence type="ECO:0000313" key="1">
    <source>
        <dbReference type="EMBL" id="MBB3880350.1"/>
    </source>
</evidence>
<protein>
    <submittedName>
        <fullName evidence="1">Uncharacterized protein</fullName>
    </submittedName>
</protein>
<dbReference type="AlphaFoldDB" id="A0A7W6F4F9"/>
<comment type="caution">
    <text evidence="1">The sequence shown here is derived from an EMBL/GenBank/DDBJ whole genome shotgun (WGS) entry which is preliminary data.</text>
</comment>
<name>A0A7W6F4F9_9SPHN</name>
<gene>
    <name evidence="1" type="ORF">GGR48_002794</name>
</gene>
<sequence length="41" mass="4587">MPSTPAPPGKKWVCVAWITRGGRRIYAKSYGKKAFCFLVDV</sequence>
<reference evidence="1 2" key="1">
    <citation type="submission" date="2020-08" db="EMBL/GenBank/DDBJ databases">
        <title>Genomic Encyclopedia of Type Strains, Phase IV (KMG-IV): sequencing the most valuable type-strain genomes for metagenomic binning, comparative biology and taxonomic classification.</title>
        <authorList>
            <person name="Goeker M."/>
        </authorList>
    </citation>
    <scope>NUCLEOTIDE SEQUENCE [LARGE SCALE GENOMIC DNA]</scope>
    <source>
        <strain evidence="1 2">DSM 19512</strain>
    </source>
</reference>
<keyword evidence="2" id="KW-1185">Reference proteome</keyword>
<organism evidence="1 2">
    <name type="scientific">Sphingomonas pseudosanguinis</name>
    <dbReference type="NCBI Taxonomy" id="413712"/>
    <lineage>
        <taxon>Bacteria</taxon>
        <taxon>Pseudomonadati</taxon>
        <taxon>Pseudomonadota</taxon>
        <taxon>Alphaproteobacteria</taxon>
        <taxon>Sphingomonadales</taxon>
        <taxon>Sphingomonadaceae</taxon>
        <taxon>Sphingomonas</taxon>
    </lineage>
</organism>
<dbReference type="Proteomes" id="UP000538670">
    <property type="component" value="Unassembled WGS sequence"/>
</dbReference>
<dbReference type="EMBL" id="JACIDH010000014">
    <property type="protein sequence ID" value="MBB3880350.1"/>
    <property type="molecule type" value="Genomic_DNA"/>
</dbReference>
<evidence type="ECO:0000313" key="2">
    <source>
        <dbReference type="Proteomes" id="UP000538670"/>
    </source>
</evidence>